<feature type="non-terminal residue" evidence="2">
    <location>
        <position position="76"/>
    </location>
</feature>
<reference evidence="2" key="1">
    <citation type="journal article" date="2015" name="Nature">
        <title>Complex archaea that bridge the gap between prokaryotes and eukaryotes.</title>
        <authorList>
            <person name="Spang A."/>
            <person name="Saw J.H."/>
            <person name="Jorgensen S.L."/>
            <person name="Zaremba-Niedzwiedzka K."/>
            <person name="Martijn J."/>
            <person name="Lind A.E."/>
            <person name="van Eijk R."/>
            <person name="Schleper C."/>
            <person name="Guy L."/>
            <person name="Ettema T.J."/>
        </authorList>
    </citation>
    <scope>NUCLEOTIDE SEQUENCE</scope>
</reference>
<dbReference type="AlphaFoldDB" id="A0A0F8XNX5"/>
<dbReference type="GO" id="GO:0015969">
    <property type="term" value="P:guanosine tetraphosphate metabolic process"/>
    <property type="evidence" value="ECO:0007669"/>
    <property type="project" value="InterPro"/>
</dbReference>
<feature type="domain" description="RelA/SpoT" evidence="1">
    <location>
        <begin position="7"/>
        <end position="61"/>
    </location>
</feature>
<protein>
    <recommendedName>
        <fullName evidence="1">RelA/SpoT domain-containing protein</fullName>
    </recommendedName>
</protein>
<comment type="caution">
    <text evidence="2">The sequence shown here is derived from an EMBL/GenBank/DDBJ whole genome shotgun (WGS) entry which is preliminary data.</text>
</comment>
<dbReference type="Gene3D" id="3.30.460.10">
    <property type="entry name" value="Beta Polymerase, domain 2"/>
    <property type="match status" value="1"/>
</dbReference>
<name>A0A0F8XNX5_9ZZZZ</name>
<evidence type="ECO:0000259" key="1">
    <source>
        <dbReference type="Pfam" id="PF04607"/>
    </source>
</evidence>
<organism evidence="2">
    <name type="scientific">marine sediment metagenome</name>
    <dbReference type="NCBI Taxonomy" id="412755"/>
    <lineage>
        <taxon>unclassified sequences</taxon>
        <taxon>metagenomes</taxon>
        <taxon>ecological metagenomes</taxon>
    </lineage>
</organism>
<dbReference type="SUPFAM" id="SSF81301">
    <property type="entry name" value="Nucleotidyltransferase"/>
    <property type="match status" value="1"/>
</dbReference>
<gene>
    <name evidence="2" type="ORF">LCGC14_2920760</name>
</gene>
<evidence type="ECO:0000313" key="2">
    <source>
        <dbReference type="EMBL" id="KKK70757.1"/>
    </source>
</evidence>
<proteinExistence type="predicted"/>
<dbReference type="InterPro" id="IPR043519">
    <property type="entry name" value="NT_sf"/>
</dbReference>
<sequence length="76" mass="9095">MRSHLKSKYKSTWSADYYKTKRKDGYKAIHISLKDPKTDETFEVQLKTKRIAKIGKFNHELWKRGKSNTDEYSKLI</sequence>
<dbReference type="InterPro" id="IPR007685">
    <property type="entry name" value="RelA_SpoT"/>
</dbReference>
<accession>A0A0F8XNX5</accession>
<dbReference type="EMBL" id="LAZR01058038">
    <property type="protein sequence ID" value="KKK70757.1"/>
    <property type="molecule type" value="Genomic_DNA"/>
</dbReference>
<dbReference type="Pfam" id="PF04607">
    <property type="entry name" value="RelA_SpoT"/>
    <property type="match status" value="1"/>
</dbReference>